<gene>
    <name evidence="1" type="ORF">IJ22_17430</name>
</gene>
<dbReference type="AlphaFoldDB" id="A0A0U2W3R3"/>
<dbReference type="KEGG" id="pnp:IJ22_17430"/>
<dbReference type="STRING" id="162209.IJ22_17430"/>
<dbReference type="OrthoDB" id="9955136at2"/>
<reference evidence="2" key="1">
    <citation type="submission" date="2015-12" db="EMBL/GenBank/DDBJ databases">
        <title>Complete genome sequences of two moderately thermophilic Paenibacillus species.</title>
        <authorList>
            <person name="Butler R.III."/>
            <person name="Wang J."/>
            <person name="Stark B.C."/>
            <person name="Pombert J.-F."/>
        </authorList>
    </citation>
    <scope>NUCLEOTIDE SEQUENCE [LARGE SCALE GENOMIC DNA]</scope>
    <source>
        <strain evidence="2">32O-Y</strain>
    </source>
</reference>
<sequence length="107" mass="10740">MNTIIINGQRFNTSGNNISVTNNQVIVDGKVVQGNLSGIVEVKFEGDLASLKCNGSATVNGNVFGSVNAGGSVDCGDVGKNIDAGGSVTCGFVGGNIDAGGSVRYKK</sequence>
<evidence type="ECO:0000313" key="2">
    <source>
        <dbReference type="Proteomes" id="UP000061660"/>
    </source>
</evidence>
<evidence type="ECO:0008006" key="3">
    <source>
        <dbReference type="Google" id="ProtNLM"/>
    </source>
</evidence>
<dbReference type="RefSeq" id="WP_062408441.1">
    <property type="nucleotide sequence ID" value="NZ_CP013652.1"/>
</dbReference>
<dbReference type="Proteomes" id="UP000061660">
    <property type="component" value="Chromosome"/>
</dbReference>
<name>A0A0U2W3R3_9BACL</name>
<accession>A0A0U2W3R3</accession>
<evidence type="ECO:0000313" key="1">
    <source>
        <dbReference type="EMBL" id="ALS22117.1"/>
    </source>
</evidence>
<organism evidence="1 2">
    <name type="scientific">Paenibacillus naphthalenovorans</name>
    <dbReference type="NCBI Taxonomy" id="162209"/>
    <lineage>
        <taxon>Bacteria</taxon>
        <taxon>Bacillati</taxon>
        <taxon>Bacillota</taxon>
        <taxon>Bacilli</taxon>
        <taxon>Bacillales</taxon>
        <taxon>Paenibacillaceae</taxon>
        <taxon>Paenibacillus</taxon>
    </lineage>
</organism>
<keyword evidence="2" id="KW-1185">Reference proteome</keyword>
<protein>
    <recommendedName>
        <fullName evidence="3">Polymer-forming cytoskeletal protein</fullName>
    </recommendedName>
</protein>
<reference evidence="1 2" key="2">
    <citation type="journal article" date="2016" name="Genome Announc.">
        <title>Complete Genome Sequences of Two Interactive Moderate Thermophiles, Paenibacillus napthalenovorans 32O-Y and Paenibacillus sp. 32O-W.</title>
        <authorList>
            <person name="Butler R.R.III."/>
            <person name="Wang J."/>
            <person name="Stark B.C."/>
            <person name="Pombert J.F."/>
        </authorList>
    </citation>
    <scope>NUCLEOTIDE SEQUENCE [LARGE SCALE GENOMIC DNA]</scope>
    <source>
        <strain evidence="1 2">32O-Y</strain>
    </source>
</reference>
<dbReference type="EMBL" id="CP013652">
    <property type="protein sequence ID" value="ALS22117.1"/>
    <property type="molecule type" value="Genomic_DNA"/>
</dbReference>
<dbReference type="PATRIC" id="fig|162209.4.peg.1847"/>
<proteinExistence type="predicted"/>